<feature type="transmembrane region" description="Helical" evidence="1">
    <location>
        <begin position="6"/>
        <end position="25"/>
    </location>
</feature>
<proteinExistence type="predicted"/>
<reference evidence="2 3" key="1">
    <citation type="submission" date="2016-11" db="EMBL/GenBank/DDBJ databases">
        <authorList>
            <person name="Jaros S."/>
            <person name="Januszkiewicz K."/>
            <person name="Wedrychowicz H."/>
        </authorList>
    </citation>
    <scope>NUCLEOTIDE SEQUENCE [LARGE SCALE GENOMIC DNA]</scope>
    <source>
        <strain evidence="2 3">GAS242</strain>
    </source>
</reference>
<dbReference type="AlphaFoldDB" id="A0A1M5PVZ6"/>
<keyword evidence="1" id="KW-1133">Transmembrane helix</keyword>
<keyword evidence="1" id="KW-0472">Membrane</keyword>
<sequence length="187" mass="21257">MKIPTGTIELLTLALVVTTAIYAYFNYLMAKRNGEMVAQMKAQHESFLAPVIAVAIKIKHRSMMCLLVNNRGQSPANNLRLSLDQDFHQFGNSPAESNLRNFPMFQETIPSFSPGEELFTFMVQGHELNDLTPKNFFVRAKYEFGGKTYDQSHSINLAAYFRTSQDRDELLDEAQKISKALEDIARK</sequence>
<evidence type="ECO:0000313" key="2">
    <source>
        <dbReference type="EMBL" id="SHH06207.1"/>
    </source>
</evidence>
<name>A0A1M5PVZ6_9BRAD</name>
<protein>
    <submittedName>
        <fullName evidence="2">Uncharacterized protein</fullName>
    </submittedName>
</protein>
<organism evidence="2 3">
    <name type="scientific">Bradyrhizobium erythrophlei</name>
    <dbReference type="NCBI Taxonomy" id="1437360"/>
    <lineage>
        <taxon>Bacteria</taxon>
        <taxon>Pseudomonadati</taxon>
        <taxon>Pseudomonadota</taxon>
        <taxon>Alphaproteobacteria</taxon>
        <taxon>Hyphomicrobiales</taxon>
        <taxon>Nitrobacteraceae</taxon>
        <taxon>Bradyrhizobium</taxon>
    </lineage>
</organism>
<dbReference type="RefSeq" id="WP_079568660.1">
    <property type="nucleotide sequence ID" value="NZ_LT670818.1"/>
</dbReference>
<dbReference type="Proteomes" id="UP000190675">
    <property type="component" value="Chromosome I"/>
</dbReference>
<accession>A0A1M5PVZ6</accession>
<dbReference type="EMBL" id="LT670818">
    <property type="protein sequence ID" value="SHH06207.1"/>
    <property type="molecule type" value="Genomic_DNA"/>
</dbReference>
<gene>
    <name evidence="2" type="ORF">SAMN05444169_5525</name>
</gene>
<keyword evidence="1" id="KW-0812">Transmembrane</keyword>
<evidence type="ECO:0000256" key="1">
    <source>
        <dbReference type="SAM" id="Phobius"/>
    </source>
</evidence>
<evidence type="ECO:0000313" key="3">
    <source>
        <dbReference type="Proteomes" id="UP000190675"/>
    </source>
</evidence>
<dbReference type="OrthoDB" id="9155098at2"/>